<feature type="domain" description="CRAL-TRIO" evidence="2">
    <location>
        <begin position="224"/>
        <end position="361"/>
    </location>
</feature>
<dbReference type="InterPro" id="IPR036865">
    <property type="entry name" value="CRAL-TRIO_dom_sf"/>
</dbReference>
<comment type="caution">
    <text evidence="3">The sequence shown here is derived from an EMBL/GenBank/DDBJ whole genome shotgun (WGS) entry which is preliminary data.</text>
</comment>
<keyword evidence="1" id="KW-0472">Membrane</keyword>
<dbReference type="SUPFAM" id="SSF52087">
    <property type="entry name" value="CRAL/TRIO domain"/>
    <property type="match status" value="1"/>
</dbReference>
<evidence type="ECO:0000313" key="3">
    <source>
        <dbReference type="EMBL" id="KAK4523605.1"/>
    </source>
</evidence>
<gene>
    <name evidence="3" type="ORF">GAYE_PCTG70G1501</name>
</gene>
<evidence type="ECO:0000256" key="1">
    <source>
        <dbReference type="SAM" id="Phobius"/>
    </source>
</evidence>
<feature type="transmembrane region" description="Helical" evidence="1">
    <location>
        <begin position="62"/>
        <end position="79"/>
    </location>
</feature>
<keyword evidence="1" id="KW-0812">Transmembrane</keyword>
<feature type="transmembrane region" description="Helical" evidence="1">
    <location>
        <begin position="408"/>
        <end position="431"/>
    </location>
</feature>
<dbReference type="SUPFAM" id="SSF46938">
    <property type="entry name" value="CRAL/TRIO N-terminal domain"/>
    <property type="match status" value="1"/>
</dbReference>
<evidence type="ECO:0000259" key="2">
    <source>
        <dbReference type="Pfam" id="PF00650"/>
    </source>
</evidence>
<evidence type="ECO:0000313" key="4">
    <source>
        <dbReference type="Proteomes" id="UP001300502"/>
    </source>
</evidence>
<dbReference type="InterPro" id="IPR052578">
    <property type="entry name" value="PI_Transfer_CRAL-TRIO"/>
</dbReference>
<dbReference type="PANTHER" id="PTHR45824">
    <property type="entry name" value="GH16843P"/>
    <property type="match status" value="1"/>
</dbReference>
<dbReference type="Pfam" id="PF00650">
    <property type="entry name" value="CRAL_TRIO"/>
    <property type="match status" value="1"/>
</dbReference>
<protein>
    <recommendedName>
        <fullName evidence="2">CRAL-TRIO domain-containing protein</fullName>
    </recommendedName>
</protein>
<reference evidence="3 4" key="1">
    <citation type="submission" date="2022-07" db="EMBL/GenBank/DDBJ databases">
        <title>Genome-wide signatures of adaptation to extreme environments.</title>
        <authorList>
            <person name="Cho C.H."/>
            <person name="Yoon H.S."/>
        </authorList>
    </citation>
    <scope>NUCLEOTIDE SEQUENCE [LARGE SCALE GENOMIC DNA]</scope>
    <source>
        <strain evidence="3 4">108.79 E11</strain>
    </source>
</reference>
<dbReference type="GO" id="GO:0008526">
    <property type="term" value="F:phosphatidylinositol transfer activity"/>
    <property type="evidence" value="ECO:0007669"/>
    <property type="project" value="TreeGrafter"/>
</dbReference>
<dbReference type="EMBL" id="JANCYU010000017">
    <property type="protein sequence ID" value="KAK4523605.1"/>
    <property type="molecule type" value="Genomic_DNA"/>
</dbReference>
<dbReference type="InterPro" id="IPR036273">
    <property type="entry name" value="CRAL/TRIO_N_dom_sf"/>
</dbReference>
<organism evidence="3 4">
    <name type="scientific">Galdieria yellowstonensis</name>
    <dbReference type="NCBI Taxonomy" id="3028027"/>
    <lineage>
        <taxon>Eukaryota</taxon>
        <taxon>Rhodophyta</taxon>
        <taxon>Bangiophyceae</taxon>
        <taxon>Galdieriales</taxon>
        <taxon>Galdieriaceae</taxon>
        <taxon>Galdieria</taxon>
    </lineage>
</organism>
<keyword evidence="1" id="KW-1133">Transmembrane helix</keyword>
<dbReference type="CDD" id="cd00170">
    <property type="entry name" value="SEC14"/>
    <property type="match status" value="1"/>
</dbReference>
<accession>A0AAV9I8B6</accession>
<keyword evidence="4" id="KW-1185">Reference proteome</keyword>
<proteinExistence type="predicted"/>
<name>A0AAV9I8B6_9RHOD</name>
<dbReference type="PANTHER" id="PTHR45824:SF29">
    <property type="entry name" value="GH16843P"/>
    <property type="match status" value="1"/>
</dbReference>
<dbReference type="AlphaFoldDB" id="A0AAV9I8B6"/>
<dbReference type="InterPro" id="IPR001251">
    <property type="entry name" value="CRAL-TRIO_dom"/>
</dbReference>
<dbReference type="Gene3D" id="3.40.525.10">
    <property type="entry name" value="CRAL-TRIO lipid binding domain"/>
    <property type="match status" value="1"/>
</dbReference>
<dbReference type="Proteomes" id="UP001300502">
    <property type="component" value="Unassembled WGS sequence"/>
</dbReference>
<sequence length="434" mass="50360">MDVWGENYLRPLKRSKKDGYGVRPKRGPWTFAGVGVSSSGIPRKRSYCLCCHLNDLKKEKPFFQWSLFLYLFLSLGLASKKWSQFAPRFSRKSLFRYLFLLFPPLNAAGESKQSRDWTKHDRDPRIYPVLTCVEQHLTNQAMQQQQGANIETNISCRKHRKKVLSIHSQWLSDARVLRYLDAYKDPQKAAEKLVETWEWRCSLPNTNNLLKKLHYYVAIGDFSFVGEDQHGYPVVYIHCNSDKFDLEFLSCILETLDTYLDEKGAYAGSWVWILDWRKRQPTNKDSDLRVENTKMGSFLDAVKICTKHFPGRLKKAYVIGAHGPLLTLFHMFAHRETKKKVVFLQQVNSSFPEIEQLVNRSHQTEAFHKALADAGFLCSCKNASYSDVAPDAEKQTRNNLGWMKKTSWIVFMIILLLTLGFIFIVAIQWLGMSF</sequence>